<keyword evidence="5" id="KW-1185">Reference proteome</keyword>
<dbReference type="GO" id="GO:0005634">
    <property type="term" value="C:nucleus"/>
    <property type="evidence" value="ECO:0007669"/>
    <property type="project" value="InterPro"/>
</dbReference>
<feature type="region of interest" description="Disordered" evidence="2">
    <location>
        <begin position="799"/>
        <end position="826"/>
    </location>
</feature>
<dbReference type="PANTHER" id="PTHR10063:SF0">
    <property type="entry name" value="TUBERIN"/>
    <property type="match status" value="1"/>
</dbReference>
<proteinExistence type="predicted"/>
<feature type="compositionally biased region" description="Pro residues" evidence="2">
    <location>
        <begin position="814"/>
        <end position="826"/>
    </location>
</feature>
<feature type="domain" description="Rap-GAP" evidence="3">
    <location>
        <begin position="1499"/>
        <end position="1748"/>
    </location>
</feature>
<sequence length="1798" mass="198548">MARPHADTDVGSRHRQRSNTIAFSSFTAGWRRPRPETVSNPPQPQPQTLTFDALVEALTPPAVPSLAHSRSLAAAITTQSPLPRPAVLNPVLASLCAADSPAPLQCAGYEVMAAYWERYEGKVSTADKLSYFSLFSRTLWSSEVGEPRLRALRALTKEGTDVLGIEILLLNLLKSWIEGAFEAYLFCDPSHRADRERNVELVASYMSSLLEHPETAARVSAGDLSSVLHFYASLVCKTMDIPSAISTSESFPTAPPFAQNEQLSSAKLASNGHKRHSSSISIRSVPPSSIPPSRHPAEIMVAIYLDHLHSQLKSLAPRMLTLILPLLFRAQAFFASPLPRLSVMNGRSHGPAGLEERIQKMLHSLFAGPYGASCMMILKRHLSPPTDETLDPQTLSTSFGAHRTLRFDIRQALGSKMARAYIARLSTVAYTPSGAPGQMDLEKDLMERAWSKDDLSGWDLLKLGRMLCKSMEAWAKRAATEPDEAIHAERDRILDEAAGTLKDIFQEFDEREDGADMDEEEASIAGETLRHLASFIRPLKNTDDTPMIIPLLQPSDAPTPFLRALTSLLARDHSTYMNPSLSTTLLSISDHLTDTDTAKLPAVMFEQHDLSPASPEWLSSWDSILSNATIFGLTRPLTRLEVMKALQAIYDSLKDMHSYRMALAELVFKFCQREANDGSEVSGSSVMWRILADEVVLRTVNPRKPFTEAASIPSPYTPTQEMIELLGRVAVDGIGEDDDDTASFNTSETPSPATYAAFSSGPSNAASPVLSRRQSEGYRNISGRDSGLTSVMSLISTLAGSRSQSQHSREQPDIPRPPFASSPSPEPEFTRASLAVVALVAIFSQLAFTPYSLTKANVDIASSVFMSIVETLTEARCPRARIAALQFLMRLRADRDHRVYFVEAHHDSEGLIINLASLIGRGPQSAHQDDRTLSLETSPEEFPLRRPRGVQERDGRRASRGRGAGPSQSGSSRSRSRAPLPISPPVSTSIPPKSRESLWAVPENLPFTAIDADTPSEGIVSYDEVQESSRVMPFDAYLIALMAILEKERNWEVLSYVLCHLPVQLANKHLLCGPKCRVLMAKLLTTLCSGVTTGDLGSFVDRWPLGLKARDAHGLAYHTLTVMISYRRCFDVPLRHALVDVLREGLNGQPSTIICCLHALTLSAFELTSSLKRSLPSLLEKLSQIMSNPDMAVHILSFLSIIGSMSQLHANLREDDFKMIFGVALQYLQYHNRPGATPTISWAMSQYVRMISFYVVYVWFLAVKLTDRPRHIPYITRQLLLANEGRPEVDEPTEVCFDWLARYTYASADPRPANSVLSEIVMAPTNSNSEVAISEKSWLMGNAIVTIRALARLGWIEVTSRRPSGSTKFICKLENVPLVGPGEVDPDMLSLPVGILMERELMKVERSDPSQETEQVQNGISVRLPSTNETREAISVPSEVPSVPAPNPITGYVWSKTAPSQRRKQVSVDPSFLPLQLSSYPYAPTHRRIIDESALPALFRNLDRTPVIDTHKVGIMYVAPGQSHELDILRNTHGSPAYTRFLEGIGRLINLRGQLDVYTGGLNSDEDGEYAYAWWDDIGQVLFHTATMMPNAEEDAYCVNKKRHIGNDYVRIVWNDGGTPYRFDTLATQFQFLNIVIEPHSLGAIAAFSDFRSTSAAAAPVDAKPPAPVHPAKISSHPGPSVPPHESENEYFKVTVQRASGMKDFMPIGCFKLISAENLPLLVRQLTLLGDWFAHVFERTERDEVEVEVITNWRQRLQVVKRFMKGMEEASGGSAGGRKDAGGGVIGQEASRNFTTAY</sequence>
<dbReference type="Pfam" id="PF02145">
    <property type="entry name" value="Rap_GAP"/>
    <property type="match status" value="1"/>
</dbReference>
<dbReference type="STRING" id="930991.A0A0D0E644"/>
<feature type="region of interest" description="Disordered" evidence="2">
    <location>
        <begin position="1660"/>
        <end position="1687"/>
    </location>
</feature>
<evidence type="ECO:0000256" key="2">
    <source>
        <dbReference type="SAM" id="MobiDB-lite"/>
    </source>
</evidence>
<dbReference type="HOGENOM" id="CLU_001124_0_0_1"/>
<evidence type="ECO:0000313" key="4">
    <source>
        <dbReference type="EMBL" id="KIK93115.1"/>
    </source>
</evidence>
<feature type="region of interest" description="Disordered" evidence="2">
    <location>
        <begin position="736"/>
        <end position="784"/>
    </location>
</feature>
<feature type="compositionally biased region" description="Polar residues" evidence="2">
    <location>
        <begin position="742"/>
        <end position="752"/>
    </location>
</feature>
<dbReference type="OrthoDB" id="19311at2759"/>
<evidence type="ECO:0000313" key="5">
    <source>
        <dbReference type="Proteomes" id="UP000054538"/>
    </source>
</evidence>
<dbReference type="InterPro" id="IPR035974">
    <property type="entry name" value="Rap/Ran-GAP_sf"/>
</dbReference>
<accession>A0A0D0E644</accession>
<dbReference type="Pfam" id="PF03542">
    <property type="entry name" value="Tuberin"/>
    <property type="match status" value="1"/>
</dbReference>
<dbReference type="SUPFAM" id="SSF48371">
    <property type="entry name" value="ARM repeat"/>
    <property type="match status" value="1"/>
</dbReference>
<gene>
    <name evidence="4" type="ORF">PAXRUDRAFT_145764</name>
</gene>
<dbReference type="PANTHER" id="PTHR10063">
    <property type="entry name" value="TUBERIN"/>
    <property type="match status" value="1"/>
</dbReference>
<dbReference type="InterPro" id="IPR016024">
    <property type="entry name" value="ARM-type_fold"/>
</dbReference>
<feature type="region of interest" description="Disordered" evidence="2">
    <location>
        <begin position="923"/>
        <end position="993"/>
    </location>
</feature>
<feature type="compositionally biased region" description="Basic and acidic residues" evidence="2">
    <location>
        <begin position="1"/>
        <end position="12"/>
    </location>
</feature>
<dbReference type="GO" id="GO:0005096">
    <property type="term" value="F:GTPase activator activity"/>
    <property type="evidence" value="ECO:0007669"/>
    <property type="project" value="UniProtKB-KW"/>
</dbReference>
<dbReference type="InterPro" id="IPR027107">
    <property type="entry name" value="Tuberin/Ral-act_asu"/>
</dbReference>
<dbReference type="InParanoid" id="A0A0D0E644"/>
<evidence type="ECO:0000256" key="1">
    <source>
        <dbReference type="ARBA" id="ARBA00022468"/>
    </source>
</evidence>
<organism evidence="4 5">
    <name type="scientific">Paxillus rubicundulus Ve08.2h10</name>
    <dbReference type="NCBI Taxonomy" id="930991"/>
    <lineage>
        <taxon>Eukaryota</taxon>
        <taxon>Fungi</taxon>
        <taxon>Dikarya</taxon>
        <taxon>Basidiomycota</taxon>
        <taxon>Agaricomycotina</taxon>
        <taxon>Agaricomycetes</taxon>
        <taxon>Agaricomycetidae</taxon>
        <taxon>Boletales</taxon>
        <taxon>Paxilineae</taxon>
        <taxon>Paxillaceae</taxon>
        <taxon>Paxillus</taxon>
    </lineage>
</organism>
<feature type="region of interest" description="Disordered" evidence="2">
    <location>
        <begin position="1"/>
        <end position="26"/>
    </location>
</feature>
<evidence type="ECO:0000259" key="3">
    <source>
        <dbReference type="PROSITE" id="PS50085"/>
    </source>
</evidence>
<dbReference type="InterPro" id="IPR000331">
    <property type="entry name" value="Rap/Ran_GAP_dom"/>
</dbReference>
<dbReference type="PROSITE" id="PS50085">
    <property type="entry name" value="RAPGAP"/>
    <property type="match status" value="1"/>
</dbReference>
<reference evidence="4 5" key="1">
    <citation type="submission" date="2014-04" db="EMBL/GenBank/DDBJ databases">
        <authorList>
            <consortium name="DOE Joint Genome Institute"/>
            <person name="Kuo A."/>
            <person name="Kohler A."/>
            <person name="Jargeat P."/>
            <person name="Nagy L.G."/>
            <person name="Floudas D."/>
            <person name="Copeland A."/>
            <person name="Barry K.W."/>
            <person name="Cichocki N."/>
            <person name="Veneault-Fourrey C."/>
            <person name="LaButti K."/>
            <person name="Lindquist E.A."/>
            <person name="Lipzen A."/>
            <person name="Lundell T."/>
            <person name="Morin E."/>
            <person name="Murat C."/>
            <person name="Sun H."/>
            <person name="Tunlid A."/>
            <person name="Henrissat B."/>
            <person name="Grigoriev I.V."/>
            <person name="Hibbett D.S."/>
            <person name="Martin F."/>
            <person name="Nordberg H.P."/>
            <person name="Cantor M.N."/>
            <person name="Hua S.X."/>
        </authorList>
    </citation>
    <scope>NUCLEOTIDE SEQUENCE [LARGE SCALE GENOMIC DNA]</scope>
    <source>
        <strain evidence="4 5">Ve08.2h10</strain>
    </source>
</reference>
<protein>
    <submittedName>
        <fullName evidence="4">Unplaced genomic scaffold scaffold_390, whole genome shotgun sequence</fullName>
    </submittedName>
</protein>
<feature type="compositionally biased region" description="Low complexity" evidence="2">
    <location>
        <begin position="965"/>
        <end position="992"/>
    </location>
</feature>
<dbReference type="Gene3D" id="3.40.50.11210">
    <property type="entry name" value="Rap/Ran-GAP"/>
    <property type="match status" value="1"/>
</dbReference>
<reference evidence="5" key="2">
    <citation type="submission" date="2015-01" db="EMBL/GenBank/DDBJ databases">
        <title>Evolutionary Origins and Diversification of the Mycorrhizal Mutualists.</title>
        <authorList>
            <consortium name="DOE Joint Genome Institute"/>
            <consortium name="Mycorrhizal Genomics Consortium"/>
            <person name="Kohler A."/>
            <person name="Kuo A."/>
            <person name="Nagy L.G."/>
            <person name="Floudas D."/>
            <person name="Copeland A."/>
            <person name="Barry K.W."/>
            <person name="Cichocki N."/>
            <person name="Veneault-Fourrey C."/>
            <person name="LaButti K."/>
            <person name="Lindquist E.A."/>
            <person name="Lipzen A."/>
            <person name="Lundell T."/>
            <person name="Morin E."/>
            <person name="Murat C."/>
            <person name="Riley R."/>
            <person name="Ohm R."/>
            <person name="Sun H."/>
            <person name="Tunlid A."/>
            <person name="Henrissat B."/>
            <person name="Grigoriev I.V."/>
            <person name="Hibbett D.S."/>
            <person name="Martin F."/>
        </authorList>
    </citation>
    <scope>NUCLEOTIDE SEQUENCE [LARGE SCALE GENOMIC DNA]</scope>
    <source>
        <strain evidence="5">Ve08.2h10</strain>
    </source>
</reference>
<dbReference type="SUPFAM" id="SSF111347">
    <property type="entry name" value="Rap/Ran-GAP"/>
    <property type="match status" value="1"/>
</dbReference>
<dbReference type="EMBL" id="KN825212">
    <property type="protein sequence ID" value="KIK93115.1"/>
    <property type="molecule type" value="Genomic_DNA"/>
</dbReference>
<dbReference type="InterPro" id="IPR018515">
    <property type="entry name" value="Tuberin-type_domain"/>
</dbReference>
<dbReference type="GO" id="GO:0032007">
    <property type="term" value="P:negative regulation of TOR signaling"/>
    <property type="evidence" value="ECO:0007669"/>
    <property type="project" value="TreeGrafter"/>
</dbReference>
<dbReference type="GO" id="GO:0051056">
    <property type="term" value="P:regulation of small GTPase mediated signal transduction"/>
    <property type="evidence" value="ECO:0007669"/>
    <property type="project" value="InterPro"/>
</dbReference>
<dbReference type="GO" id="GO:0033596">
    <property type="term" value="C:TSC1-TSC2 complex"/>
    <property type="evidence" value="ECO:0007669"/>
    <property type="project" value="TreeGrafter"/>
</dbReference>
<dbReference type="Proteomes" id="UP000054538">
    <property type="component" value="Unassembled WGS sequence"/>
</dbReference>
<keyword evidence="1" id="KW-0343">GTPase activation</keyword>
<name>A0A0D0E644_9AGAM</name>